<feature type="domain" description="ADF-H" evidence="9">
    <location>
        <begin position="116"/>
        <end position="258"/>
    </location>
</feature>
<dbReference type="GO" id="GO:0030042">
    <property type="term" value="P:actin filament depolymerization"/>
    <property type="evidence" value="ECO:0007669"/>
    <property type="project" value="TreeGrafter"/>
</dbReference>
<keyword evidence="5" id="KW-0009">Actin-binding</keyword>
<proteinExistence type="inferred from homology"/>
<comment type="subcellular location">
    <subcellularLocation>
        <location evidence="1">Cytoplasm</location>
        <location evidence="1">Cytoskeleton</location>
    </subcellularLocation>
</comment>
<evidence type="ECO:0000256" key="7">
    <source>
        <dbReference type="ARBA" id="ARBA00038532"/>
    </source>
</evidence>
<dbReference type="InterPro" id="IPR002108">
    <property type="entry name" value="ADF-H"/>
</dbReference>
<organism evidence="10 11">
    <name type="scientific">Cryomyces minteri</name>
    <dbReference type="NCBI Taxonomy" id="331657"/>
    <lineage>
        <taxon>Eukaryota</taxon>
        <taxon>Fungi</taxon>
        <taxon>Dikarya</taxon>
        <taxon>Ascomycota</taxon>
        <taxon>Pezizomycotina</taxon>
        <taxon>Dothideomycetes</taxon>
        <taxon>Dothideomycetes incertae sedis</taxon>
        <taxon>Cryomyces</taxon>
    </lineage>
</organism>
<dbReference type="PANTHER" id="PTHR13759:SF1">
    <property type="entry name" value="TWINFILIN"/>
    <property type="match status" value="1"/>
</dbReference>
<evidence type="ECO:0000313" key="10">
    <source>
        <dbReference type="EMBL" id="TKA73560.1"/>
    </source>
</evidence>
<dbReference type="CDD" id="cd11285">
    <property type="entry name" value="ADF_Twf-N_like"/>
    <property type="match status" value="1"/>
</dbReference>
<name>A0A4U0XA89_9PEZI</name>
<keyword evidence="3" id="KW-0963">Cytoplasm</keyword>
<dbReference type="GO" id="GO:0003785">
    <property type="term" value="F:actin monomer binding"/>
    <property type="evidence" value="ECO:0007669"/>
    <property type="project" value="TreeGrafter"/>
</dbReference>
<feature type="region of interest" description="Disordered" evidence="8">
    <location>
        <begin position="80"/>
        <end position="114"/>
    </location>
</feature>
<dbReference type="InterPro" id="IPR028458">
    <property type="entry name" value="Twinfilin"/>
</dbReference>
<comment type="similarity">
    <text evidence="2">Belongs to the actin-binding proteins ADF family. Twinfilin subfamily.</text>
</comment>
<dbReference type="GO" id="GO:0051016">
    <property type="term" value="P:barbed-end actin filament capping"/>
    <property type="evidence" value="ECO:0007669"/>
    <property type="project" value="TreeGrafter"/>
</dbReference>
<evidence type="ECO:0000259" key="9">
    <source>
        <dbReference type="PROSITE" id="PS51263"/>
    </source>
</evidence>
<dbReference type="EMBL" id="NAJN01000423">
    <property type="protein sequence ID" value="TKA73560.1"/>
    <property type="molecule type" value="Genomic_DNA"/>
</dbReference>
<dbReference type="OrthoDB" id="10006997at2759"/>
<protein>
    <recommendedName>
        <fullName evidence="9">ADF-H domain-containing protein</fullName>
    </recommendedName>
</protein>
<reference evidence="10 11" key="1">
    <citation type="submission" date="2017-03" db="EMBL/GenBank/DDBJ databases">
        <title>Genomes of endolithic fungi from Antarctica.</title>
        <authorList>
            <person name="Coleine C."/>
            <person name="Masonjones S."/>
            <person name="Stajich J.E."/>
        </authorList>
    </citation>
    <scope>NUCLEOTIDE SEQUENCE [LARGE SCALE GENOMIC DNA]</scope>
    <source>
        <strain evidence="10 11">CCFEE 5187</strain>
    </source>
</reference>
<evidence type="ECO:0000313" key="11">
    <source>
        <dbReference type="Proteomes" id="UP000308768"/>
    </source>
</evidence>
<feature type="compositionally biased region" description="Basic and acidic residues" evidence="8">
    <location>
        <begin position="255"/>
        <end position="264"/>
    </location>
</feature>
<comment type="subunit">
    <text evidence="7">Interacts with G-actin; ADP-actin form.</text>
</comment>
<evidence type="ECO:0000256" key="2">
    <source>
        <dbReference type="ARBA" id="ARBA00009557"/>
    </source>
</evidence>
<evidence type="ECO:0000256" key="8">
    <source>
        <dbReference type="SAM" id="MobiDB-lite"/>
    </source>
</evidence>
<feature type="compositionally biased region" description="Basic and acidic residues" evidence="8">
    <location>
        <begin position="80"/>
        <end position="104"/>
    </location>
</feature>
<feature type="non-terminal residue" evidence="10">
    <location>
        <position position="1"/>
    </location>
</feature>
<keyword evidence="6" id="KW-0206">Cytoskeleton</keyword>
<feature type="region of interest" description="Disordered" evidence="8">
    <location>
        <begin position="253"/>
        <end position="276"/>
    </location>
</feature>
<gene>
    <name evidence="10" type="ORF">B0A49_04088</name>
</gene>
<dbReference type="GO" id="GO:0005737">
    <property type="term" value="C:cytoplasm"/>
    <property type="evidence" value="ECO:0007669"/>
    <property type="project" value="TreeGrafter"/>
</dbReference>
<dbReference type="Pfam" id="PF00241">
    <property type="entry name" value="Cofilin_ADF"/>
    <property type="match status" value="2"/>
</dbReference>
<comment type="caution">
    <text evidence="10">The sequence shown here is derived from an EMBL/GenBank/DDBJ whole genome shotgun (WGS) entry which is preliminary data.</text>
</comment>
<dbReference type="PANTHER" id="PTHR13759">
    <property type="entry name" value="TWINFILIN"/>
    <property type="match status" value="1"/>
</dbReference>
<keyword evidence="4" id="KW-0677">Repeat</keyword>
<dbReference type="FunFam" id="3.40.20.10:FF:000007">
    <property type="entry name" value="Twinfilin-1 isoform 1"/>
    <property type="match status" value="1"/>
</dbReference>
<dbReference type="SMART" id="SM00102">
    <property type="entry name" value="ADF"/>
    <property type="match status" value="1"/>
</dbReference>
<evidence type="ECO:0000256" key="3">
    <source>
        <dbReference type="ARBA" id="ARBA00022490"/>
    </source>
</evidence>
<dbReference type="SUPFAM" id="SSF55753">
    <property type="entry name" value="Actin depolymerizing proteins"/>
    <property type="match status" value="2"/>
</dbReference>
<dbReference type="InterPro" id="IPR029006">
    <property type="entry name" value="ADF-H/Gelsolin-like_dom_sf"/>
</dbReference>
<accession>A0A4U0XA89</accession>
<feature type="domain" description="ADF-H" evidence="9">
    <location>
        <begin position="1"/>
        <end position="77"/>
    </location>
</feature>
<dbReference type="CDD" id="cd11284">
    <property type="entry name" value="ADF_Twf-C_like"/>
    <property type="match status" value="1"/>
</dbReference>
<evidence type="ECO:0000256" key="5">
    <source>
        <dbReference type="ARBA" id="ARBA00023203"/>
    </source>
</evidence>
<dbReference type="Proteomes" id="UP000308768">
    <property type="component" value="Unassembled WGS sequence"/>
</dbReference>
<dbReference type="AlphaFoldDB" id="A0A4U0XA89"/>
<evidence type="ECO:0000256" key="4">
    <source>
        <dbReference type="ARBA" id="ARBA00022737"/>
    </source>
</evidence>
<evidence type="ECO:0000256" key="6">
    <source>
        <dbReference type="ARBA" id="ARBA00023212"/>
    </source>
</evidence>
<dbReference type="GO" id="GO:0005884">
    <property type="term" value="C:actin filament"/>
    <property type="evidence" value="ECO:0007669"/>
    <property type="project" value="TreeGrafter"/>
</dbReference>
<dbReference type="PROSITE" id="PS51263">
    <property type="entry name" value="ADF_H"/>
    <property type="match status" value="2"/>
</dbReference>
<sequence>LLTPTAAAYILLRYSAAPDGFVAVTYVPDAAPVRQKMLFAATRLTLVRELGIERFRETVFATTTEELTADGWRRHERHVGEKAPLTEEERALEGVKEAEAEESRGTATRRGHVSSGVSFPVREDAVEALRALVAGSGEDGENLVQLKIDVSTETITLVSHTSTSASSLSSAISDTEPRYSFFRYSPPSHTSTASSSPPIIFIYTCPTGSKVKERMVYAASRAFVIQVASTEAGVEVAKKMEATSPEEITAEMIEDEFRPKEEAKSGFSRPKRPGRR</sequence>
<evidence type="ECO:0000256" key="1">
    <source>
        <dbReference type="ARBA" id="ARBA00004245"/>
    </source>
</evidence>
<dbReference type="STRING" id="331657.A0A4U0XA89"/>
<dbReference type="Gene3D" id="3.40.20.10">
    <property type="entry name" value="Severin"/>
    <property type="match status" value="2"/>
</dbReference>
<keyword evidence="11" id="KW-1185">Reference proteome</keyword>
<dbReference type="GO" id="GO:0051015">
    <property type="term" value="F:actin filament binding"/>
    <property type="evidence" value="ECO:0007669"/>
    <property type="project" value="TreeGrafter"/>
</dbReference>